<evidence type="ECO:0000256" key="6">
    <source>
        <dbReference type="SAM" id="MobiDB-lite"/>
    </source>
</evidence>
<dbReference type="GO" id="GO:0003700">
    <property type="term" value="F:DNA-binding transcription factor activity"/>
    <property type="evidence" value="ECO:0007669"/>
    <property type="project" value="InterPro"/>
</dbReference>
<evidence type="ECO:0000256" key="3">
    <source>
        <dbReference type="ARBA" id="ARBA00023015"/>
    </source>
</evidence>
<reference evidence="8 9" key="1">
    <citation type="submission" date="2018-12" db="EMBL/GenBank/DDBJ databases">
        <authorList>
            <person name="Li K."/>
        </authorList>
    </citation>
    <scope>NUCLEOTIDE SEQUENCE [LARGE SCALE GENOMIC DNA]</scope>
    <source>
        <strain evidence="9">CR22</strain>
    </source>
</reference>
<dbReference type="EMBL" id="CP034463">
    <property type="protein sequence ID" value="AZP22067.1"/>
    <property type="molecule type" value="Genomic_DNA"/>
</dbReference>
<dbReference type="CDD" id="cd00609">
    <property type="entry name" value="AAT_like"/>
    <property type="match status" value="1"/>
</dbReference>
<dbReference type="PROSITE" id="PS50949">
    <property type="entry name" value="HTH_GNTR"/>
    <property type="match status" value="1"/>
</dbReference>
<dbReference type="GO" id="GO:0008483">
    <property type="term" value="F:transaminase activity"/>
    <property type="evidence" value="ECO:0007669"/>
    <property type="project" value="UniProtKB-KW"/>
</dbReference>
<dbReference type="SUPFAM" id="SSF53383">
    <property type="entry name" value="PLP-dependent transferases"/>
    <property type="match status" value="1"/>
</dbReference>
<dbReference type="InterPro" id="IPR015424">
    <property type="entry name" value="PyrdxlP-dep_Trfase"/>
</dbReference>
<dbReference type="AlphaFoldDB" id="A0A3Q9C4V5"/>
<evidence type="ECO:0000256" key="5">
    <source>
        <dbReference type="ARBA" id="ARBA00023163"/>
    </source>
</evidence>
<evidence type="ECO:0000313" key="9">
    <source>
        <dbReference type="Proteomes" id="UP000280197"/>
    </source>
</evidence>
<dbReference type="Gene3D" id="1.10.10.10">
    <property type="entry name" value="Winged helix-like DNA-binding domain superfamily/Winged helix DNA-binding domain"/>
    <property type="match status" value="1"/>
</dbReference>
<dbReference type="PANTHER" id="PTHR46577:SF1">
    <property type="entry name" value="HTH-TYPE TRANSCRIPTIONAL REGULATORY PROTEIN GABR"/>
    <property type="match status" value="1"/>
</dbReference>
<evidence type="ECO:0000259" key="7">
    <source>
        <dbReference type="PROSITE" id="PS50949"/>
    </source>
</evidence>
<sequence>MGAGPASGRSEGPAPVTTGPAPTASDRPAPPPPGFATVLGPWRDRPGPLARSLSAAVREAVVDGRLPAGTRLPSERELSRVLGVSRGTVVAALTQLRDDGWLHTRHGSGSHVRLPARLTERTTPWSLDRGGAGDADLDLTLALTSAPHDAYLAALARATERSAALLVDSGAATAGLPRLRELLADRYTRDGLATRPEQILVTSGAQAALTLLLDQLHTDRRRPVAVESPSYPGALAVLRARRTRLLPVPVTSEGGWDTGHLAAAVRTRSPQLAYLVPDFQNPTGAHMDAATRAEIARLPLTVIADETLRDLDLRTPPGSEPHLAGPRVVQIGSASKTLWTGLRIGWIRATADLVRQLRRNPLQAQLSPPPLEQLIATELLGEGLSAVLADRRSRLRAQRDHLAGLLDGTGWTYTVPDGGLSLWLHLGTTPATELAARAARHGLAVTPGPHFAADRATLTHHLRLPFTATPDVLGRAVELLRRCDELEVHRFVTA</sequence>
<keyword evidence="5" id="KW-0804">Transcription</keyword>
<dbReference type="Gene3D" id="3.40.640.10">
    <property type="entry name" value="Type I PLP-dependent aspartate aminotransferase-like (Major domain)"/>
    <property type="match status" value="1"/>
</dbReference>
<feature type="compositionally biased region" description="Low complexity" evidence="6">
    <location>
        <begin position="12"/>
        <end position="27"/>
    </location>
</feature>
<dbReference type="CDD" id="cd07377">
    <property type="entry name" value="WHTH_GntR"/>
    <property type="match status" value="1"/>
</dbReference>
<keyword evidence="2" id="KW-0663">Pyridoxal phosphate</keyword>
<dbReference type="Pfam" id="PF00155">
    <property type="entry name" value="Aminotran_1_2"/>
    <property type="match status" value="1"/>
</dbReference>
<feature type="domain" description="HTH gntR-type" evidence="7">
    <location>
        <begin position="47"/>
        <end position="115"/>
    </location>
</feature>
<dbReference type="Pfam" id="PF00392">
    <property type="entry name" value="GntR"/>
    <property type="match status" value="1"/>
</dbReference>
<comment type="similarity">
    <text evidence="1">In the C-terminal section; belongs to the class-I pyridoxal-phosphate-dependent aminotransferase family.</text>
</comment>
<dbReference type="Proteomes" id="UP000280197">
    <property type="component" value="Chromosome"/>
</dbReference>
<keyword evidence="8" id="KW-0808">Transferase</keyword>
<dbReference type="GO" id="GO:0030170">
    <property type="term" value="F:pyridoxal phosphate binding"/>
    <property type="evidence" value="ECO:0007669"/>
    <property type="project" value="InterPro"/>
</dbReference>
<keyword evidence="3" id="KW-0805">Transcription regulation</keyword>
<evidence type="ECO:0000313" key="8">
    <source>
        <dbReference type="EMBL" id="AZP22067.1"/>
    </source>
</evidence>
<evidence type="ECO:0000256" key="1">
    <source>
        <dbReference type="ARBA" id="ARBA00005384"/>
    </source>
</evidence>
<evidence type="ECO:0000256" key="4">
    <source>
        <dbReference type="ARBA" id="ARBA00023125"/>
    </source>
</evidence>
<dbReference type="SMART" id="SM00345">
    <property type="entry name" value="HTH_GNTR"/>
    <property type="match status" value="1"/>
</dbReference>
<keyword evidence="9" id="KW-1185">Reference proteome</keyword>
<accession>A0A3Q9C4V5</accession>
<dbReference type="GO" id="GO:0003677">
    <property type="term" value="F:DNA binding"/>
    <property type="evidence" value="ECO:0007669"/>
    <property type="project" value="UniProtKB-KW"/>
</dbReference>
<protein>
    <submittedName>
        <fullName evidence="8">PLP-dependent aminotransferase family protein</fullName>
    </submittedName>
</protein>
<dbReference type="InterPro" id="IPR015421">
    <property type="entry name" value="PyrdxlP-dep_Trfase_major"/>
</dbReference>
<keyword evidence="8" id="KW-0032">Aminotransferase</keyword>
<dbReference type="PANTHER" id="PTHR46577">
    <property type="entry name" value="HTH-TYPE TRANSCRIPTIONAL REGULATORY PROTEIN GABR"/>
    <property type="match status" value="1"/>
</dbReference>
<dbReference type="PRINTS" id="PR00035">
    <property type="entry name" value="HTHGNTR"/>
</dbReference>
<dbReference type="SUPFAM" id="SSF46785">
    <property type="entry name" value="Winged helix' DNA-binding domain"/>
    <property type="match status" value="1"/>
</dbReference>
<dbReference type="InterPro" id="IPR004839">
    <property type="entry name" value="Aminotransferase_I/II_large"/>
</dbReference>
<feature type="region of interest" description="Disordered" evidence="6">
    <location>
        <begin position="1"/>
        <end position="47"/>
    </location>
</feature>
<dbReference type="InterPro" id="IPR036390">
    <property type="entry name" value="WH_DNA-bd_sf"/>
</dbReference>
<dbReference type="KEGG" id="saqu:EJC51_41840"/>
<proteinExistence type="inferred from homology"/>
<name>A0A3Q9C4V5_9ACTN</name>
<dbReference type="InterPro" id="IPR036388">
    <property type="entry name" value="WH-like_DNA-bd_sf"/>
</dbReference>
<gene>
    <name evidence="8" type="ORF">EJC51_41840</name>
</gene>
<dbReference type="InterPro" id="IPR051446">
    <property type="entry name" value="HTH_trans_reg/aminotransferase"/>
</dbReference>
<evidence type="ECO:0000256" key="2">
    <source>
        <dbReference type="ARBA" id="ARBA00022898"/>
    </source>
</evidence>
<dbReference type="InterPro" id="IPR000524">
    <property type="entry name" value="Tscrpt_reg_HTH_GntR"/>
</dbReference>
<organism evidence="8 9">
    <name type="scientific">Streptomyces aquilus</name>
    <dbReference type="NCBI Taxonomy" id="2548456"/>
    <lineage>
        <taxon>Bacteria</taxon>
        <taxon>Bacillati</taxon>
        <taxon>Actinomycetota</taxon>
        <taxon>Actinomycetes</taxon>
        <taxon>Kitasatosporales</taxon>
        <taxon>Streptomycetaceae</taxon>
        <taxon>Streptomyces</taxon>
    </lineage>
</organism>
<keyword evidence="4" id="KW-0238">DNA-binding</keyword>